<dbReference type="EMBL" id="FMWL01000003">
    <property type="protein sequence ID" value="SCZ77621.1"/>
    <property type="molecule type" value="Genomic_DNA"/>
</dbReference>
<organism evidence="8 9">
    <name type="scientific">Acidaminobacter hydrogenoformans DSM 2784</name>
    <dbReference type="NCBI Taxonomy" id="1120920"/>
    <lineage>
        <taxon>Bacteria</taxon>
        <taxon>Bacillati</taxon>
        <taxon>Bacillota</taxon>
        <taxon>Clostridia</taxon>
        <taxon>Peptostreptococcales</taxon>
        <taxon>Acidaminobacteraceae</taxon>
        <taxon>Acidaminobacter</taxon>
    </lineage>
</organism>
<dbReference type="InterPro" id="IPR002758">
    <property type="entry name" value="Cation_antiport_E"/>
</dbReference>
<sequence length="161" mass="18248">MKKLLPLIGLMLFFLMLAERVTLEAVLIGLGLSWLVMKLLNLKVAKETVMPLYAPQLWPTWLHLVSVLVKEIIVANFQVAKIVLSKTMHIEPKIYKFTTRLTDERLIVLLSNAITLTPGTMTVELEKSELTIHALNEGYFKALSDNPIEKILIRVEARLNG</sequence>
<keyword evidence="9" id="KW-1185">Reference proteome</keyword>
<evidence type="ECO:0000313" key="9">
    <source>
        <dbReference type="Proteomes" id="UP000199208"/>
    </source>
</evidence>
<comment type="similarity">
    <text evidence="2">Belongs to the CPA3 antiporters (TC 2.A.63) subunit E family.</text>
</comment>
<dbReference type="GO" id="GO:0015297">
    <property type="term" value="F:antiporter activity"/>
    <property type="evidence" value="ECO:0007669"/>
    <property type="project" value="UniProtKB-KW"/>
</dbReference>
<dbReference type="RefSeq" id="WP_170829279.1">
    <property type="nucleotide sequence ID" value="NZ_FMWL01000003.1"/>
</dbReference>
<comment type="subcellular location">
    <subcellularLocation>
        <location evidence="1">Cell membrane</location>
        <topology evidence="1">Multi-pass membrane protein</topology>
    </subcellularLocation>
</comment>
<dbReference type="STRING" id="1120920.SAMN03080599_00819"/>
<dbReference type="PIRSF" id="PIRSF019239">
    <property type="entry name" value="MrpE"/>
    <property type="match status" value="1"/>
</dbReference>
<keyword evidence="4" id="KW-1003">Cell membrane</keyword>
<accession>A0A1G5RW07</accession>
<keyword evidence="3" id="KW-0813">Transport</keyword>
<dbReference type="GO" id="GO:0008324">
    <property type="term" value="F:monoatomic cation transmembrane transporter activity"/>
    <property type="evidence" value="ECO:0007669"/>
    <property type="project" value="InterPro"/>
</dbReference>
<evidence type="ECO:0000256" key="5">
    <source>
        <dbReference type="ARBA" id="ARBA00022692"/>
    </source>
</evidence>
<keyword evidence="5" id="KW-0812">Transmembrane</keyword>
<evidence type="ECO:0000256" key="1">
    <source>
        <dbReference type="ARBA" id="ARBA00004651"/>
    </source>
</evidence>
<dbReference type="PANTHER" id="PTHR34584">
    <property type="entry name" value="NA(+)/H(+) ANTIPORTER SUBUNIT E1"/>
    <property type="match status" value="1"/>
</dbReference>
<proteinExistence type="inferred from homology"/>
<evidence type="ECO:0000256" key="7">
    <source>
        <dbReference type="ARBA" id="ARBA00023136"/>
    </source>
</evidence>
<dbReference type="GO" id="GO:0005886">
    <property type="term" value="C:plasma membrane"/>
    <property type="evidence" value="ECO:0007669"/>
    <property type="project" value="UniProtKB-SubCell"/>
</dbReference>
<dbReference type="Proteomes" id="UP000199208">
    <property type="component" value="Unassembled WGS sequence"/>
</dbReference>
<evidence type="ECO:0000256" key="2">
    <source>
        <dbReference type="ARBA" id="ARBA00006228"/>
    </source>
</evidence>
<evidence type="ECO:0000256" key="3">
    <source>
        <dbReference type="ARBA" id="ARBA00022449"/>
    </source>
</evidence>
<keyword evidence="6" id="KW-1133">Transmembrane helix</keyword>
<gene>
    <name evidence="8" type="ORF">SAMN03080599_00819</name>
</gene>
<keyword evidence="7" id="KW-0472">Membrane</keyword>
<evidence type="ECO:0000256" key="4">
    <source>
        <dbReference type="ARBA" id="ARBA00022475"/>
    </source>
</evidence>
<dbReference type="AlphaFoldDB" id="A0A1G5RW07"/>
<evidence type="ECO:0000256" key="6">
    <source>
        <dbReference type="ARBA" id="ARBA00022989"/>
    </source>
</evidence>
<protein>
    <submittedName>
        <fullName evidence="8">Multisubunit sodium/proton antiporter, MrpE subunit</fullName>
    </submittedName>
</protein>
<dbReference type="PANTHER" id="PTHR34584:SF1">
    <property type="entry name" value="NA(+)_H(+) ANTIPORTER SUBUNIT E1"/>
    <property type="match status" value="1"/>
</dbReference>
<keyword evidence="3" id="KW-0050">Antiport</keyword>
<reference evidence="8 9" key="1">
    <citation type="submission" date="2016-10" db="EMBL/GenBank/DDBJ databases">
        <authorList>
            <person name="de Groot N.N."/>
        </authorList>
    </citation>
    <scope>NUCLEOTIDE SEQUENCE [LARGE SCALE GENOMIC DNA]</scope>
    <source>
        <strain evidence="8 9">DSM 2784</strain>
    </source>
</reference>
<evidence type="ECO:0000313" key="8">
    <source>
        <dbReference type="EMBL" id="SCZ77621.1"/>
    </source>
</evidence>
<dbReference type="Pfam" id="PF01899">
    <property type="entry name" value="MNHE"/>
    <property type="match status" value="1"/>
</dbReference>
<name>A0A1G5RW07_9FIRM</name>